<accession>A0ABP8XCN6</accession>
<dbReference type="Pfam" id="PF21645">
    <property type="entry name" value="FakA-like_M"/>
    <property type="match status" value="1"/>
</dbReference>
<feature type="domain" description="DhaL" evidence="1">
    <location>
        <begin position="10"/>
        <end position="205"/>
    </location>
</feature>
<proteinExistence type="predicted"/>
<dbReference type="Proteomes" id="UP001501446">
    <property type="component" value="Unassembled WGS sequence"/>
</dbReference>
<dbReference type="SUPFAM" id="SSF101473">
    <property type="entry name" value="DhaL-like"/>
    <property type="match status" value="1"/>
</dbReference>
<gene>
    <name evidence="2" type="ORF">GCM10025781_22840</name>
</gene>
<sequence>MSHKGGSTVSAVRDWLDSAHRALTEHTDVLNDLNVFPVADSDTGVNLSTTVGYATEAAQLIEGNDIGELLQHAGRTALEQARGNSGVLMALTLTAMGTSLEGSMRVTAGELRDAFSAAQVRCWSALTDPVEGTMISVLDAVSKVSLPETSPDGSNQQLSDWLDLVIARGNHAVIDTVEQLPVLHERGTVDSGALGMLIVLVELRAALTGDEQRHNPVPDIIRDYSDHTGYQDNHDCAGFEVMCTVKLSALDAAELRHELDSAGDSVLVSAVSESDNDEYTWRVHVHVADPEEALALMRAHGHAVNVSVTSLGPDDHRVSP</sequence>
<keyword evidence="3" id="KW-1185">Reference proteome</keyword>
<reference evidence="3" key="1">
    <citation type="journal article" date="2019" name="Int. J. Syst. Evol. Microbiol.">
        <title>The Global Catalogue of Microorganisms (GCM) 10K type strain sequencing project: providing services to taxonomists for standard genome sequencing and annotation.</title>
        <authorList>
            <consortium name="The Broad Institute Genomics Platform"/>
            <consortium name="The Broad Institute Genome Sequencing Center for Infectious Disease"/>
            <person name="Wu L."/>
            <person name="Ma J."/>
        </authorList>
    </citation>
    <scope>NUCLEOTIDE SEQUENCE [LARGE SCALE GENOMIC DNA]</scope>
    <source>
        <strain evidence="3">JCM 18958</strain>
    </source>
</reference>
<evidence type="ECO:0000313" key="3">
    <source>
        <dbReference type="Proteomes" id="UP001501446"/>
    </source>
</evidence>
<dbReference type="PANTHER" id="PTHR33434">
    <property type="entry name" value="DEGV DOMAIN-CONTAINING PROTEIN DR_1986-RELATED"/>
    <property type="match status" value="1"/>
</dbReference>
<organism evidence="2 3">
    <name type="scientific">Kocuria gwangalliensis</name>
    <dbReference type="NCBI Taxonomy" id="501592"/>
    <lineage>
        <taxon>Bacteria</taxon>
        <taxon>Bacillati</taxon>
        <taxon>Actinomycetota</taxon>
        <taxon>Actinomycetes</taxon>
        <taxon>Micrococcales</taxon>
        <taxon>Micrococcaceae</taxon>
        <taxon>Kocuria</taxon>
    </lineage>
</organism>
<dbReference type="Gene3D" id="1.25.40.340">
    <property type="match status" value="1"/>
</dbReference>
<dbReference type="SMART" id="SM01120">
    <property type="entry name" value="Dak2"/>
    <property type="match status" value="1"/>
</dbReference>
<protein>
    <recommendedName>
        <fullName evidence="1">DhaL domain-containing protein</fullName>
    </recommendedName>
</protein>
<dbReference type="PROSITE" id="PS51480">
    <property type="entry name" value="DHAL"/>
    <property type="match status" value="1"/>
</dbReference>
<dbReference type="Pfam" id="PF02734">
    <property type="entry name" value="Dak2"/>
    <property type="match status" value="1"/>
</dbReference>
<dbReference type="InterPro" id="IPR048394">
    <property type="entry name" value="FakA-like_M"/>
</dbReference>
<name>A0ABP8XCN6_9MICC</name>
<dbReference type="InterPro" id="IPR050270">
    <property type="entry name" value="DegV_domain_contain"/>
</dbReference>
<dbReference type="PANTHER" id="PTHR33434:SF2">
    <property type="entry name" value="FATTY ACID-BINDING PROTEIN TM_1468"/>
    <property type="match status" value="1"/>
</dbReference>
<dbReference type="InterPro" id="IPR004007">
    <property type="entry name" value="DhaL_dom"/>
</dbReference>
<evidence type="ECO:0000259" key="1">
    <source>
        <dbReference type="PROSITE" id="PS51480"/>
    </source>
</evidence>
<dbReference type="EMBL" id="BAABLN010000034">
    <property type="protein sequence ID" value="GAA4703501.1"/>
    <property type="molecule type" value="Genomic_DNA"/>
</dbReference>
<evidence type="ECO:0000313" key="2">
    <source>
        <dbReference type="EMBL" id="GAA4703501.1"/>
    </source>
</evidence>
<comment type="caution">
    <text evidence="2">The sequence shown here is derived from an EMBL/GenBank/DDBJ whole genome shotgun (WGS) entry which is preliminary data.</text>
</comment>
<dbReference type="InterPro" id="IPR036117">
    <property type="entry name" value="DhaL_dom_sf"/>
</dbReference>